<dbReference type="eggNOG" id="ENOG502QSSG">
    <property type="taxonomic scope" value="Eukaryota"/>
</dbReference>
<dbReference type="InterPro" id="IPR038938">
    <property type="entry name" value="D27-like"/>
</dbReference>
<dbReference type="GO" id="GO:0005506">
    <property type="term" value="F:iron ion binding"/>
    <property type="evidence" value="ECO:0007669"/>
    <property type="project" value="InterPro"/>
</dbReference>
<protein>
    <recommendedName>
        <fullName evidence="2">Beta-carotene isomerase D27-like C-terminal domain-containing protein</fullName>
    </recommendedName>
</protein>
<evidence type="ECO:0000313" key="3">
    <source>
        <dbReference type="EMBL" id="EEF41385.1"/>
    </source>
</evidence>
<dbReference type="InterPro" id="IPR025114">
    <property type="entry name" value="D27-like_C"/>
</dbReference>
<sequence>MEAIIFPQNRGPIPSQPLPRQTNRLNKSRIFAVLTKPTENISGVKEKKSSDNLPGLTSKISIYRDSWFDQLAINHLSQSVQAATGIGCISISTNLPIKTLLPQSRFTREYFAAFTTLFFVWLIGPCQVRESEFNGRKEKNVVHIKKCRFLEETNCVGMCTNLCKVPTQTFIKQSLGMPVNMVPSKYPRSTLLKQDPPIPTEDPAFRQPCYKLCNALPHPFSPSHTHMHMHAQNRNPHSPPNLVD</sequence>
<dbReference type="AlphaFoldDB" id="B9S4R1"/>
<feature type="region of interest" description="Disordered" evidence="1">
    <location>
        <begin position="1"/>
        <end position="20"/>
    </location>
</feature>
<dbReference type="Pfam" id="PF13225">
    <property type="entry name" value="D27-like_C"/>
    <property type="match status" value="1"/>
</dbReference>
<feature type="region of interest" description="Disordered" evidence="1">
    <location>
        <begin position="224"/>
        <end position="244"/>
    </location>
</feature>
<accession>B9S4R1</accession>
<dbReference type="PANTHER" id="PTHR33591">
    <property type="entry name" value="BETA-CAROTENE ISOMERASE D27"/>
    <property type="match status" value="1"/>
</dbReference>
<dbReference type="PANTHER" id="PTHR33591:SF1">
    <property type="entry name" value="BETA-CAROTENE ISOMERASE D27, CHLOROPLASTIC"/>
    <property type="match status" value="1"/>
</dbReference>
<reference evidence="4" key="1">
    <citation type="journal article" date="2010" name="Nat. Biotechnol.">
        <title>Draft genome sequence of the oilseed species Ricinus communis.</title>
        <authorList>
            <person name="Chan A.P."/>
            <person name="Crabtree J."/>
            <person name="Zhao Q."/>
            <person name="Lorenzi H."/>
            <person name="Orvis J."/>
            <person name="Puiu D."/>
            <person name="Melake-Berhan A."/>
            <person name="Jones K.M."/>
            <person name="Redman J."/>
            <person name="Chen G."/>
            <person name="Cahoon E.B."/>
            <person name="Gedil M."/>
            <person name="Stanke M."/>
            <person name="Haas B.J."/>
            <person name="Wortman J.R."/>
            <person name="Fraser-Liggett C.M."/>
            <person name="Ravel J."/>
            <person name="Rabinowicz P.D."/>
        </authorList>
    </citation>
    <scope>NUCLEOTIDE SEQUENCE [LARGE SCALE GENOMIC DNA]</scope>
    <source>
        <strain evidence="4">cv. Hale</strain>
    </source>
</reference>
<dbReference type="InParanoid" id="B9S4R1"/>
<evidence type="ECO:0000259" key="2">
    <source>
        <dbReference type="Pfam" id="PF13225"/>
    </source>
</evidence>
<dbReference type="STRING" id="3988.B9S4R1"/>
<dbReference type="EMBL" id="EQ973866">
    <property type="protein sequence ID" value="EEF41385.1"/>
    <property type="molecule type" value="Genomic_DNA"/>
</dbReference>
<feature type="domain" description="Beta-carotene isomerase D27-like C-terminal" evidence="2">
    <location>
        <begin position="121"/>
        <end position="184"/>
    </location>
</feature>
<evidence type="ECO:0000313" key="4">
    <source>
        <dbReference type="Proteomes" id="UP000008311"/>
    </source>
</evidence>
<name>B9S4R1_RICCO</name>
<gene>
    <name evidence="3" type="ORF">RCOM_0991210</name>
</gene>
<dbReference type="Proteomes" id="UP000008311">
    <property type="component" value="Unassembled WGS sequence"/>
</dbReference>
<proteinExistence type="predicted"/>
<organism evidence="3 4">
    <name type="scientific">Ricinus communis</name>
    <name type="common">Castor bean</name>
    <dbReference type="NCBI Taxonomy" id="3988"/>
    <lineage>
        <taxon>Eukaryota</taxon>
        <taxon>Viridiplantae</taxon>
        <taxon>Streptophyta</taxon>
        <taxon>Embryophyta</taxon>
        <taxon>Tracheophyta</taxon>
        <taxon>Spermatophyta</taxon>
        <taxon>Magnoliopsida</taxon>
        <taxon>eudicotyledons</taxon>
        <taxon>Gunneridae</taxon>
        <taxon>Pentapetalae</taxon>
        <taxon>rosids</taxon>
        <taxon>fabids</taxon>
        <taxon>Malpighiales</taxon>
        <taxon>Euphorbiaceae</taxon>
        <taxon>Acalyphoideae</taxon>
        <taxon>Acalypheae</taxon>
        <taxon>Ricinus</taxon>
    </lineage>
</organism>
<evidence type="ECO:0000256" key="1">
    <source>
        <dbReference type="SAM" id="MobiDB-lite"/>
    </source>
</evidence>
<keyword evidence="4" id="KW-1185">Reference proteome</keyword>